<keyword evidence="4" id="KW-0804">Transcription</keyword>
<dbReference type="InterPro" id="IPR005119">
    <property type="entry name" value="LysR_subst-bd"/>
</dbReference>
<dbReference type="FunFam" id="1.10.10.10:FF:000001">
    <property type="entry name" value="LysR family transcriptional regulator"/>
    <property type="match status" value="1"/>
</dbReference>
<comment type="similarity">
    <text evidence="1">Belongs to the LysR transcriptional regulatory family.</text>
</comment>
<dbReference type="Gene3D" id="1.10.10.10">
    <property type="entry name" value="Winged helix-like DNA-binding domain superfamily/Winged helix DNA-binding domain"/>
    <property type="match status" value="1"/>
</dbReference>
<organism evidence="7 8">
    <name type="scientific">Sphingopyxis fribergensis</name>
    <dbReference type="NCBI Taxonomy" id="1515612"/>
    <lineage>
        <taxon>Bacteria</taxon>
        <taxon>Pseudomonadati</taxon>
        <taxon>Pseudomonadota</taxon>
        <taxon>Alphaproteobacteria</taxon>
        <taxon>Sphingomonadales</taxon>
        <taxon>Sphingomonadaceae</taxon>
        <taxon>Sphingopyxis</taxon>
    </lineage>
</organism>
<feature type="domain" description="HTH lysR-type" evidence="6">
    <location>
        <begin position="10"/>
        <end position="60"/>
    </location>
</feature>
<dbReference type="InterPro" id="IPR036390">
    <property type="entry name" value="WH_DNA-bd_sf"/>
</dbReference>
<evidence type="ECO:0000259" key="6">
    <source>
        <dbReference type="PROSITE" id="PS50931"/>
    </source>
</evidence>
<evidence type="ECO:0000313" key="8">
    <source>
        <dbReference type="Proteomes" id="UP000030907"/>
    </source>
</evidence>
<dbReference type="InterPro" id="IPR000847">
    <property type="entry name" value="LysR_HTH_N"/>
</dbReference>
<gene>
    <name evidence="7" type="ORF">SKP52_01040</name>
</gene>
<dbReference type="HOGENOM" id="CLU_039613_16_2_5"/>
<accession>A0A0A7PAZ7</accession>
<dbReference type="CDD" id="cd08422">
    <property type="entry name" value="PBP2_CrgA_like"/>
    <property type="match status" value="1"/>
</dbReference>
<proteinExistence type="inferred from homology"/>
<evidence type="ECO:0000256" key="5">
    <source>
        <dbReference type="SAM" id="MobiDB-lite"/>
    </source>
</evidence>
<dbReference type="SUPFAM" id="SSF46785">
    <property type="entry name" value="Winged helix' DNA-binding domain"/>
    <property type="match status" value="1"/>
</dbReference>
<dbReference type="Pfam" id="PF00126">
    <property type="entry name" value="HTH_1"/>
    <property type="match status" value="1"/>
</dbReference>
<dbReference type="Proteomes" id="UP000030907">
    <property type="component" value="Chromosome"/>
</dbReference>
<dbReference type="STRING" id="1515612.SKP52_01040"/>
<dbReference type="OrthoDB" id="7557786at2"/>
<name>A0A0A7PAZ7_9SPHN</name>
<feature type="compositionally biased region" description="Polar residues" evidence="5">
    <location>
        <begin position="313"/>
        <end position="322"/>
    </location>
</feature>
<dbReference type="InterPro" id="IPR036388">
    <property type="entry name" value="WH-like_DNA-bd_sf"/>
</dbReference>
<dbReference type="GO" id="GO:0003700">
    <property type="term" value="F:DNA-binding transcription factor activity"/>
    <property type="evidence" value="ECO:0007669"/>
    <property type="project" value="InterPro"/>
</dbReference>
<dbReference type="SUPFAM" id="SSF53850">
    <property type="entry name" value="Periplasmic binding protein-like II"/>
    <property type="match status" value="1"/>
</dbReference>
<keyword evidence="2" id="KW-0805">Transcription regulation</keyword>
<protein>
    <recommendedName>
        <fullName evidence="6">HTH lysR-type domain-containing protein</fullName>
    </recommendedName>
</protein>
<dbReference type="AlphaFoldDB" id="A0A0A7PAZ7"/>
<evidence type="ECO:0000256" key="1">
    <source>
        <dbReference type="ARBA" id="ARBA00009437"/>
    </source>
</evidence>
<dbReference type="RefSeq" id="WP_052207694.1">
    <property type="nucleotide sequence ID" value="NZ_CP009122.1"/>
</dbReference>
<dbReference type="Pfam" id="PF03466">
    <property type="entry name" value="LysR_substrate"/>
    <property type="match status" value="1"/>
</dbReference>
<dbReference type="PANTHER" id="PTHR30537:SF5">
    <property type="entry name" value="HTH-TYPE TRANSCRIPTIONAL ACTIVATOR TTDR-RELATED"/>
    <property type="match status" value="1"/>
</dbReference>
<feature type="region of interest" description="Disordered" evidence="5">
    <location>
        <begin position="296"/>
        <end position="322"/>
    </location>
</feature>
<dbReference type="PANTHER" id="PTHR30537">
    <property type="entry name" value="HTH-TYPE TRANSCRIPTIONAL REGULATOR"/>
    <property type="match status" value="1"/>
</dbReference>
<dbReference type="KEGG" id="sphk:SKP52_01040"/>
<dbReference type="EMBL" id="CP009122">
    <property type="protein sequence ID" value="AJA07150.1"/>
    <property type="molecule type" value="Genomic_DNA"/>
</dbReference>
<dbReference type="PRINTS" id="PR00039">
    <property type="entry name" value="HTHLYSR"/>
</dbReference>
<evidence type="ECO:0000256" key="4">
    <source>
        <dbReference type="ARBA" id="ARBA00023163"/>
    </source>
</evidence>
<keyword evidence="3" id="KW-0238">DNA-binding</keyword>
<evidence type="ECO:0000313" key="7">
    <source>
        <dbReference type="EMBL" id="AJA07150.1"/>
    </source>
</evidence>
<evidence type="ECO:0000256" key="3">
    <source>
        <dbReference type="ARBA" id="ARBA00023125"/>
    </source>
</evidence>
<dbReference type="GO" id="GO:0043565">
    <property type="term" value="F:sequence-specific DNA binding"/>
    <property type="evidence" value="ECO:0007669"/>
    <property type="project" value="TreeGrafter"/>
</dbReference>
<dbReference type="GO" id="GO:0006351">
    <property type="term" value="P:DNA-templated transcription"/>
    <property type="evidence" value="ECO:0007669"/>
    <property type="project" value="TreeGrafter"/>
</dbReference>
<keyword evidence="8" id="KW-1185">Reference proteome</keyword>
<dbReference type="InterPro" id="IPR058163">
    <property type="entry name" value="LysR-type_TF_proteobact-type"/>
</dbReference>
<sequence length="322" mass="35033">MTDRIEAYAAFARLMELGSFSAAGRQLGISQSTVSKHVAGLENSLGVQLFTRTTRRISPTPEASRIYEHVQHMLDSVETAHALVKGQQPEAAGLLRLALPESLGRTLLFPLVRSFMAAHPLISLDAVLSDNVKDIVAEGLELAITTAAPTEGSLITRTIRVFEWAVVASPAYLAAHGAPESAIDLEAHEIVRSTRNASGRLEFDSENGRQVVQLSGRLCTNSDEAAYQAAVAGDGIAIVPSWLIDDDVRDKKIRRLLPDYYLPPITVTVIYPQTRFLSRRARSFIDHIATAVASQPRDRAPVRRSFPSVARGTETNGGQADR</sequence>
<evidence type="ECO:0000256" key="2">
    <source>
        <dbReference type="ARBA" id="ARBA00023015"/>
    </source>
</evidence>
<dbReference type="Gene3D" id="3.40.190.290">
    <property type="match status" value="1"/>
</dbReference>
<dbReference type="PROSITE" id="PS50931">
    <property type="entry name" value="HTH_LYSR"/>
    <property type="match status" value="1"/>
</dbReference>
<reference evidence="7 8" key="1">
    <citation type="journal article" date="2015" name="Int. J. Syst. Evol. Microbiol.">
        <title>Description of Sphingopyxis fribergensis sp. nov. - a soil bacterium with the ability to degrade styrene and phenylacetic acid.</title>
        <authorList>
            <person name="Oelschlagel M."/>
            <person name="Ruckert C."/>
            <person name="Kalinowski J."/>
            <person name="Schmidt G."/>
            <person name="Schlomann M."/>
            <person name="Tischler D."/>
        </authorList>
    </citation>
    <scope>NUCLEOTIDE SEQUENCE [LARGE SCALE GENOMIC DNA]</scope>
    <source>
        <strain evidence="7 8">Kp5.2</strain>
    </source>
</reference>